<gene>
    <name evidence="2" type="ORF">ACFSJT_01895</name>
</gene>
<dbReference type="RefSeq" id="WP_378318508.1">
    <property type="nucleotide sequence ID" value="NZ_JBHUHY010000002.1"/>
</dbReference>
<dbReference type="SUPFAM" id="SSF52540">
    <property type="entry name" value="P-loop containing nucleoside triphosphate hydrolases"/>
    <property type="match status" value="1"/>
</dbReference>
<dbReference type="Pfam" id="PF13521">
    <property type="entry name" value="AAA_28"/>
    <property type="match status" value="1"/>
</dbReference>
<reference evidence="3" key="1">
    <citation type="journal article" date="2019" name="Int. J. Syst. Evol. Microbiol.">
        <title>The Global Catalogue of Microorganisms (GCM) 10K type strain sequencing project: providing services to taxonomists for standard genome sequencing and annotation.</title>
        <authorList>
            <consortium name="The Broad Institute Genomics Platform"/>
            <consortium name="The Broad Institute Genome Sequencing Center for Infectious Disease"/>
            <person name="Wu L."/>
            <person name="Ma J."/>
        </authorList>
    </citation>
    <scope>NUCLEOTIDE SEQUENCE [LARGE SCALE GENOMIC DNA]</scope>
    <source>
        <strain evidence="3">DT92</strain>
    </source>
</reference>
<dbReference type="Proteomes" id="UP001597344">
    <property type="component" value="Unassembled WGS sequence"/>
</dbReference>
<proteinExistence type="predicted"/>
<evidence type="ECO:0000313" key="3">
    <source>
        <dbReference type="Proteomes" id="UP001597344"/>
    </source>
</evidence>
<sequence>MTKKRIVITGAPGTGKTSIIVKLEESKFFCFHEVIRTMTQEAKKNNGVKSIVSNPIVSVSNPYRFNTTILNARIQQFKDASLNKENILFYDRGIPDVLAYMDYFNQSYEEHFVNECKKHIYDHIFILPPWEDIYVSDEERYESFEQAVEIHHHLFDTYTKLGYHCIEVPFGDVEKRSNFILQTIS</sequence>
<evidence type="ECO:0000259" key="1">
    <source>
        <dbReference type="Pfam" id="PF13521"/>
    </source>
</evidence>
<organism evidence="2 3">
    <name type="scientific">Aquimarina celericrescens</name>
    <dbReference type="NCBI Taxonomy" id="1964542"/>
    <lineage>
        <taxon>Bacteria</taxon>
        <taxon>Pseudomonadati</taxon>
        <taxon>Bacteroidota</taxon>
        <taxon>Flavobacteriia</taxon>
        <taxon>Flavobacteriales</taxon>
        <taxon>Flavobacteriaceae</taxon>
        <taxon>Aquimarina</taxon>
    </lineage>
</organism>
<comment type="caution">
    <text evidence="2">The sequence shown here is derived from an EMBL/GenBank/DDBJ whole genome shotgun (WGS) entry which is preliminary data.</text>
</comment>
<dbReference type="Gene3D" id="3.40.50.300">
    <property type="entry name" value="P-loop containing nucleotide triphosphate hydrolases"/>
    <property type="match status" value="1"/>
</dbReference>
<evidence type="ECO:0000313" key="2">
    <source>
        <dbReference type="EMBL" id="MFD2185531.1"/>
    </source>
</evidence>
<accession>A0ABW5ATR6</accession>
<name>A0ABW5ATR6_9FLAO</name>
<dbReference type="InterPro" id="IPR038727">
    <property type="entry name" value="NadR/Ttd14_AAA_dom"/>
</dbReference>
<keyword evidence="3" id="KW-1185">Reference proteome</keyword>
<dbReference type="EMBL" id="JBHUHY010000002">
    <property type="protein sequence ID" value="MFD2185531.1"/>
    <property type="molecule type" value="Genomic_DNA"/>
</dbReference>
<dbReference type="InterPro" id="IPR027417">
    <property type="entry name" value="P-loop_NTPase"/>
</dbReference>
<feature type="domain" description="NadR/Ttd14 AAA" evidence="1">
    <location>
        <begin position="5"/>
        <end position="176"/>
    </location>
</feature>
<protein>
    <submittedName>
        <fullName evidence="2">AAA family ATPase</fullName>
    </submittedName>
</protein>